<dbReference type="InterPro" id="IPR017930">
    <property type="entry name" value="Myb_dom"/>
</dbReference>
<feature type="domain" description="HTH myb-type" evidence="8">
    <location>
        <begin position="106"/>
        <end position="160"/>
    </location>
</feature>
<evidence type="ECO:0000256" key="4">
    <source>
        <dbReference type="ARBA" id="ARBA00023163"/>
    </source>
</evidence>
<gene>
    <name evidence="9" type="ORF">Ae201684_014648</name>
</gene>
<evidence type="ECO:0000313" key="10">
    <source>
        <dbReference type="Proteomes" id="UP000481153"/>
    </source>
</evidence>
<feature type="domain" description="Myb-like" evidence="7">
    <location>
        <begin position="59"/>
        <end position="105"/>
    </location>
</feature>
<keyword evidence="3" id="KW-0238">DNA-binding</keyword>
<dbReference type="AlphaFoldDB" id="A0A6G0WJH2"/>
<dbReference type="PROSITE" id="PS50090">
    <property type="entry name" value="MYB_LIKE"/>
    <property type="match status" value="3"/>
</dbReference>
<keyword evidence="10" id="KW-1185">Reference proteome</keyword>
<comment type="caution">
    <text evidence="9">The sequence shown here is derived from an EMBL/GenBank/DDBJ whole genome shotgun (WGS) entry which is preliminary data.</text>
</comment>
<feature type="domain" description="Myb-like" evidence="7">
    <location>
        <begin position="1"/>
        <end position="52"/>
    </location>
</feature>
<reference evidence="9 10" key="1">
    <citation type="submission" date="2019-07" db="EMBL/GenBank/DDBJ databases">
        <title>Genomics analysis of Aphanomyces spp. identifies a new class of oomycete effector associated with host adaptation.</title>
        <authorList>
            <person name="Gaulin E."/>
        </authorList>
    </citation>
    <scope>NUCLEOTIDE SEQUENCE [LARGE SCALE GENOMIC DNA]</scope>
    <source>
        <strain evidence="9 10">ATCC 201684</strain>
    </source>
</reference>
<accession>A0A6G0WJH2</accession>
<evidence type="ECO:0000256" key="1">
    <source>
        <dbReference type="ARBA" id="ARBA00022737"/>
    </source>
</evidence>
<evidence type="ECO:0000259" key="7">
    <source>
        <dbReference type="PROSITE" id="PS50090"/>
    </source>
</evidence>
<feature type="domain" description="Myb-like" evidence="7">
    <location>
        <begin position="106"/>
        <end position="156"/>
    </location>
</feature>
<feature type="domain" description="HTH myb-type" evidence="8">
    <location>
        <begin position="57"/>
        <end position="105"/>
    </location>
</feature>
<dbReference type="FunFam" id="1.10.10.60:FF:000010">
    <property type="entry name" value="Transcriptional activator Myb isoform A"/>
    <property type="match status" value="1"/>
</dbReference>
<keyword evidence="1" id="KW-0677">Repeat</keyword>
<dbReference type="PROSITE" id="PS51294">
    <property type="entry name" value="HTH_MYB"/>
    <property type="match status" value="3"/>
</dbReference>
<evidence type="ECO:0000256" key="2">
    <source>
        <dbReference type="ARBA" id="ARBA00023015"/>
    </source>
</evidence>
<protein>
    <submittedName>
        <fullName evidence="9">Uncharacterized protein</fullName>
    </submittedName>
</protein>
<dbReference type="CDD" id="cd00167">
    <property type="entry name" value="SANT"/>
    <property type="match status" value="3"/>
</dbReference>
<dbReference type="Gene3D" id="1.10.10.60">
    <property type="entry name" value="Homeodomain-like"/>
    <property type="match status" value="3"/>
</dbReference>
<dbReference type="SMART" id="SM00717">
    <property type="entry name" value="SANT"/>
    <property type="match status" value="3"/>
</dbReference>
<sequence>MSQANARNWLPEEDEKLRAAVAKYGARRWRVVSATFSQRSAQDCCDRWHELQTCHAKSKRPWLAFEDDLLLATVSRLGPKRWGLISSYIAGRNGKQCRERWHNHLNPSIKKGPWEPREDAVLREMQARYGNRWALITKALPGRTDNAIKNHWYSNIKPQVDKVQPTPPPPPSPPRKCPPLKLKSKANDGRKNAAMRAAEMKQEKVIPPPQVDEFAWVSEELNAVDATVWDNMVIYLSDVF</sequence>
<evidence type="ECO:0000313" key="9">
    <source>
        <dbReference type="EMBL" id="KAF0727390.1"/>
    </source>
</evidence>
<organism evidence="9 10">
    <name type="scientific">Aphanomyces euteiches</name>
    <dbReference type="NCBI Taxonomy" id="100861"/>
    <lineage>
        <taxon>Eukaryota</taxon>
        <taxon>Sar</taxon>
        <taxon>Stramenopiles</taxon>
        <taxon>Oomycota</taxon>
        <taxon>Saprolegniomycetes</taxon>
        <taxon>Saprolegniales</taxon>
        <taxon>Verrucalvaceae</taxon>
        <taxon>Aphanomyces</taxon>
    </lineage>
</organism>
<keyword evidence="4" id="KW-0804">Transcription</keyword>
<dbReference type="EMBL" id="VJMJ01000198">
    <property type="protein sequence ID" value="KAF0727390.1"/>
    <property type="molecule type" value="Genomic_DNA"/>
</dbReference>
<evidence type="ECO:0000256" key="5">
    <source>
        <dbReference type="ARBA" id="ARBA00023242"/>
    </source>
</evidence>
<evidence type="ECO:0000259" key="8">
    <source>
        <dbReference type="PROSITE" id="PS51294"/>
    </source>
</evidence>
<feature type="compositionally biased region" description="Pro residues" evidence="6">
    <location>
        <begin position="165"/>
        <end position="177"/>
    </location>
</feature>
<proteinExistence type="predicted"/>
<dbReference type="InterPro" id="IPR001005">
    <property type="entry name" value="SANT/Myb"/>
</dbReference>
<dbReference type="PANTHER" id="PTHR46621">
    <property type="entry name" value="SNRNA-ACTIVATING PROTEIN COMPLEX SUBUNIT 4"/>
    <property type="match status" value="1"/>
</dbReference>
<name>A0A6G0WJH2_9STRA</name>
<dbReference type="SUPFAM" id="SSF46689">
    <property type="entry name" value="Homeodomain-like"/>
    <property type="match status" value="2"/>
</dbReference>
<dbReference type="Pfam" id="PF00249">
    <property type="entry name" value="Myb_DNA-binding"/>
    <property type="match status" value="1"/>
</dbReference>
<dbReference type="InterPro" id="IPR009057">
    <property type="entry name" value="Homeodomain-like_sf"/>
</dbReference>
<keyword evidence="5" id="KW-0539">Nucleus</keyword>
<dbReference type="Pfam" id="PF13921">
    <property type="entry name" value="Myb_DNA-bind_6"/>
    <property type="match status" value="1"/>
</dbReference>
<dbReference type="GO" id="GO:0042795">
    <property type="term" value="P:snRNA transcription by RNA polymerase II"/>
    <property type="evidence" value="ECO:0007669"/>
    <property type="project" value="TreeGrafter"/>
</dbReference>
<feature type="domain" description="HTH myb-type" evidence="8">
    <location>
        <begin position="1"/>
        <end position="56"/>
    </location>
</feature>
<dbReference type="Proteomes" id="UP000481153">
    <property type="component" value="Unassembled WGS sequence"/>
</dbReference>
<dbReference type="GO" id="GO:0000978">
    <property type="term" value="F:RNA polymerase II cis-regulatory region sequence-specific DNA binding"/>
    <property type="evidence" value="ECO:0007669"/>
    <property type="project" value="TreeGrafter"/>
</dbReference>
<dbReference type="GO" id="GO:0042796">
    <property type="term" value="P:snRNA transcription by RNA polymerase III"/>
    <property type="evidence" value="ECO:0007669"/>
    <property type="project" value="TreeGrafter"/>
</dbReference>
<dbReference type="VEuPathDB" id="FungiDB:AeMF1_017211"/>
<evidence type="ECO:0000256" key="3">
    <source>
        <dbReference type="ARBA" id="ARBA00023125"/>
    </source>
</evidence>
<dbReference type="InterPro" id="IPR051575">
    <property type="entry name" value="Myb-like_DNA-bd"/>
</dbReference>
<evidence type="ECO:0000256" key="6">
    <source>
        <dbReference type="SAM" id="MobiDB-lite"/>
    </source>
</evidence>
<keyword evidence="2" id="KW-0805">Transcription regulation</keyword>
<feature type="region of interest" description="Disordered" evidence="6">
    <location>
        <begin position="157"/>
        <end position="194"/>
    </location>
</feature>
<dbReference type="GO" id="GO:0019185">
    <property type="term" value="C:snRNA-activating protein complex"/>
    <property type="evidence" value="ECO:0007669"/>
    <property type="project" value="TreeGrafter"/>
</dbReference>
<dbReference type="GO" id="GO:0001006">
    <property type="term" value="F:RNA polymerase III type 3 promoter sequence-specific DNA binding"/>
    <property type="evidence" value="ECO:0007669"/>
    <property type="project" value="TreeGrafter"/>
</dbReference>
<dbReference type="PANTHER" id="PTHR46621:SF1">
    <property type="entry name" value="SNRNA-ACTIVATING PROTEIN COMPLEX SUBUNIT 4"/>
    <property type="match status" value="1"/>
</dbReference>